<feature type="domain" description="Protein kinase" evidence="14">
    <location>
        <begin position="530"/>
        <end position="785"/>
    </location>
</feature>
<feature type="compositionally biased region" description="Pro residues" evidence="13">
    <location>
        <begin position="39"/>
        <end position="51"/>
    </location>
</feature>
<proteinExistence type="inferred from homology"/>
<dbReference type="FunFam" id="3.30.200.20:FF:000060">
    <property type="entry name" value="Serine/threonine-protein kinase isoform 1"/>
    <property type="match status" value="1"/>
</dbReference>
<reference evidence="15" key="1">
    <citation type="submission" date="2018-01" db="EMBL/GenBank/DDBJ databases">
        <authorList>
            <person name="Mao J.F."/>
        </authorList>
    </citation>
    <scope>NUCLEOTIDE SEQUENCE</scope>
    <source>
        <strain evidence="15">Huo1</strain>
        <tissue evidence="15">Leaf</tissue>
    </source>
</reference>
<comment type="catalytic activity">
    <reaction evidence="10">
        <text>L-threonyl-[protein] + ATP = O-phospho-L-threonyl-[protein] + ADP + H(+)</text>
        <dbReference type="Rhea" id="RHEA:46608"/>
        <dbReference type="Rhea" id="RHEA-COMP:11060"/>
        <dbReference type="Rhea" id="RHEA-COMP:11605"/>
        <dbReference type="ChEBI" id="CHEBI:15378"/>
        <dbReference type="ChEBI" id="CHEBI:30013"/>
        <dbReference type="ChEBI" id="CHEBI:30616"/>
        <dbReference type="ChEBI" id="CHEBI:61977"/>
        <dbReference type="ChEBI" id="CHEBI:456216"/>
        <dbReference type="EC" id="2.7.11.1"/>
    </reaction>
</comment>
<dbReference type="InterPro" id="IPR051681">
    <property type="entry name" value="Ser/Thr_Kinases-Pseudokinases"/>
</dbReference>
<dbReference type="PANTHER" id="PTHR44329">
    <property type="entry name" value="SERINE/THREONINE-PROTEIN KINASE TNNI3K-RELATED"/>
    <property type="match status" value="1"/>
</dbReference>
<dbReference type="SUPFAM" id="SSF56112">
    <property type="entry name" value="Protein kinase-like (PK-like)"/>
    <property type="match status" value="1"/>
</dbReference>
<dbReference type="CDD" id="cd13999">
    <property type="entry name" value="STKc_MAP3K-like"/>
    <property type="match status" value="1"/>
</dbReference>
<reference evidence="15" key="2">
    <citation type="submission" date="2020-08" db="EMBL/GenBank/DDBJ databases">
        <title>Plant Genome Project.</title>
        <authorList>
            <person name="Zhang R.-G."/>
        </authorList>
    </citation>
    <scope>NUCLEOTIDE SEQUENCE</scope>
    <source>
        <strain evidence="15">Huo1</strain>
        <tissue evidence="15">Leaf</tissue>
    </source>
</reference>
<dbReference type="InterPro" id="IPR001245">
    <property type="entry name" value="Ser-Thr/Tyr_kinase_cat_dom"/>
</dbReference>
<dbReference type="PROSITE" id="PS00108">
    <property type="entry name" value="PROTEIN_KINASE_ST"/>
    <property type="match status" value="1"/>
</dbReference>
<evidence type="ECO:0000313" key="15">
    <source>
        <dbReference type="EMBL" id="KAG6388032.1"/>
    </source>
</evidence>
<keyword evidence="4" id="KW-0723">Serine/threonine-protein kinase</keyword>
<dbReference type="FunFam" id="1.10.510.10:FF:000476">
    <property type="entry name" value="PAS domain-containing protein tyrosine kinase family protein"/>
    <property type="match status" value="1"/>
</dbReference>
<dbReference type="InterPro" id="IPR011009">
    <property type="entry name" value="Kinase-like_dom_sf"/>
</dbReference>
<feature type="compositionally biased region" description="Basic residues" evidence="13">
    <location>
        <begin position="1"/>
        <end position="11"/>
    </location>
</feature>
<evidence type="ECO:0000256" key="11">
    <source>
        <dbReference type="ARBA" id="ARBA00048679"/>
    </source>
</evidence>
<accession>A0A8X8Z0T2</accession>
<feature type="region of interest" description="Disordered" evidence="13">
    <location>
        <begin position="348"/>
        <end position="386"/>
    </location>
</feature>
<feature type="binding site" evidence="12">
    <location>
        <position position="557"/>
    </location>
    <ligand>
        <name>ATP</name>
        <dbReference type="ChEBI" id="CHEBI:30616"/>
    </ligand>
</feature>
<comment type="subcellular location">
    <subcellularLocation>
        <location evidence="1">Membrane</location>
    </subcellularLocation>
</comment>
<evidence type="ECO:0000256" key="6">
    <source>
        <dbReference type="ARBA" id="ARBA00022741"/>
    </source>
</evidence>
<gene>
    <name evidence="15" type="ORF">SASPL_153229</name>
</gene>
<dbReference type="GO" id="GO:0004674">
    <property type="term" value="F:protein serine/threonine kinase activity"/>
    <property type="evidence" value="ECO:0007669"/>
    <property type="project" value="UniProtKB-KW"/>
</dbReference>
<dbReference type="PROSITE" id="PS50011">
    <property type="entry name" value="PROTEIN_KINASE_DOM"/>
    <property type="match status" value="1"/>
</dbReference>
<dbReference type="InterPro" id="IPR008271">
    <property type="entry name" value="Ser/Thr_kinase_AS"/>
</dbReference>
<feature type="compositionally biased region" description="Polar residues" evidence="13">
    <location>
        <begin position="54"/>
        <end position="70"/>
    </location>
</feature>
<evidence type="ECO:0000256" key="9">
    <source>
        <dbReference type="ARBA" id="ARBA00023136"/>
    </source>
</evidence>
<dbReference type="InterPro" id="IPR000719">
    <property type="entry name" value="Prot_kinase_dom"/>
</dbReference>
<dbReference type="EMBL" id="PNBA02000021">
    <property type="protein sequence ID" value="KAG6388032.1"/>
    <property type="molecule type" value="Genomic_DNA"/>
</dbReference>
<evidence type="ECO:0000256" key="4">
    <source>
        <dbReference type="ARBA" id="ARBA00022527"/>
    </source>
</evidence>
<feature type="region of interest" description="Disordered" evidence="13">
    <location>
        <begin position="1"/>
        <end position="70"/>
    </location>
</feature>
<evidence type="ECO:0000256" key="1">
    <source>
        <dbReference type="ARBA" id="ARBA00004370"/>
    </source>
</evidence>
<evidence type="ECO:0000256" key="5">
    <source>
        <dbReference type="ARBA" id="ARBA00022679"/>
    </source>
</evidence>
<evidence type="ECO:0000313" key="16">
    <source>
        <dbReference type="Proteomes" id="UP000298416"/>
    </source>
</evidence>
<dbReference type="SMART" id="SM00220">
    <property type="entry name" value="S_TKc"/>
    <property type="match status" value="1"/>
</dbReference>
<keyword evidence="6 12" id="KW-0547">Nucleotide-binding</keyword>
<dbReference type="EC" id="2.7.11.1" evidence="3"/>
<comment type="caution">
    <text evidence="15">The sequence shown here is derived from an EMBL/GenBank/DDBJ whole genome shotgun (WGS) entry which is preliminary data.</text>
</comment>
<dbReference type="AlphaFoldDB" id="A0A8X8Z0T2"/>
<comment type="similarity">
    <text evidence="2">Belongs to the protein kinase superfamily. TKL Ser/Thr protein kinase family. RAF subfamily.</text>
</comment>
<keyword evidence="8 12" id="KW-0067">ATP-binding</keyword>
<keyword evidence="9" id="KW-0472">Membrane</keyword>
<keyword evidence="5" id="KW-0808">Transferase</keyword>
<dbReference type="Gene3D" id="1.10.510.10">
    <property type="entry name" value="Transferase(Phosphotransferase) domain 1"/>
    <property type="match status" value="1"/>
</dbReference>
<dbReference type="Pfam" id="PF14381">
    <property type="entry name" value="EDR1_CTR1_ARMC3_pept"/>
    <property type="match status" value="1"/>
</dbReference>
<dbReference type="Pfam" id="PF07714">
    <property type="entry name" value="PK_Tyr_Ser-Thr"/>
    <property type="match status" value="1"/>
</dbReference>
<comment type="catalytic activity">
    <reaction evidence="11">
        <text>L-seryl-[protein] + ATP = O-phospho-L-seryl-[protein] + ADP + H(+)</text>
        <dbReference type="Rhea" id="RHEA:17989"/>
        <dbReference type="Rhea" id="RHEA-COMP:9863"/>
        <dbReference type="Rhea" id="RHEA-COMP:11604"/>
        <dbReference type="ChEBI" id="CHEBI:15378"/>
        <dbReference type="ChEBI" id="CHEBI:29999"/>
        <dbReference type="ChEBI" id="CHEBI:30616"/>
        <dbReference type="ChEBI" id="CHEBI:83421"/>
        <dbReference type="ChEBI" id="CHEBI:456216"/>
        <dbReference type="EC" id="2.7.11.1"/>
    </reaction>
</comment>
<feature type="compositionally biased region" description="Polar residues" evidence="13">
    <location>
        <begin position="360"/>
        <end position="386"/>
    </location>
</feature>
<evidence type="ECO:0000256" key="2">
    <source>
        <dbReference type="ARBA" id="ARBA00010507"/>
    </source>
</evidence>
<keyword evidence="16" id="KW-1185">Reference proteome</keyword>
<keyword evidence="7" id="KW-0418">Kinase</keyword>
<name>A0A8X8Z0T2_SALSN</name>
<dbReference type="PROSITE" id="PS00107">
    <property type="entry name" value="PROTEIN_KINASE_ATP"/>
    <property type="match status" value="1"/>
</dbReference>
<dbReference type="Proteomes" id="UP000298416">
    <property type="component" value="Unassembled WGS sequence"/>
</dbReference>
<evidence type="ECO:0000256" key="12">
    <source>
        <dbReference type="PROSITE-ProRule" id="PRU10141"/>
    </source>
</evidence>
<evidence type="ECO:0000259" key="14">
    <source>
        <dbReference type="PROSITE" id="PS50011"/>
    </source>
</evidence>
<evidence type="ECO:0000256" key="3">
    <source>
        <dbReference type="ARBA" id="ARBA00012513"/>
    </source>
</evidence>
<evidence type="ECO:0000256" key="13">
    <source>
        <dbReference type="SAM" id="MobiDB-lite"/>
    </source>
</evidence>
<sequence>MSKMKHLLRKLHIGDHQNLERQPPPVLDQPAQTASSLPSPSPSPSPSPLPDLPQTASSSENDGTGTGNNFNYLEEEFQMQLALAISVSDPGQTCVDSETAQINAVKQISLGRSPSQSLAEFLALRYWSCNVVNYDEKVIDGFYDVCGIDSSSMVQTKMPSLVDLEAISVLNNVDFEVVSVNRSADTELRRLEEIVHFMSMEYLALNMSQRTSSLVQKIADLIVERMGGPVSDVEEMFWRWRARSQELRLNFNTVVLPLGSLDIGHSRQRALLFKVLADRVDIPCKLVKGSYHTGTDEGAVNLIKLDSGSEYIIDLMGAPGALIPAEAPSGRLQNLGLDITTAAANGMGSFSAPDQGARAESSSTSGDETAKTGSTSLDSSQVATASNRNRSRFAGIIQPDPLVHSTGDYLPSSETCEMPLVAGKNTNLVELRVEDVPRKHAAEQLRVPLDLVGYMSPFDTQHDQRVTFKDRKDEVIPNDSAAIGTELIDASGNKEAVDIACTDQSNANKIQNMQLDSAMNGVSEMLWEDLQIGERIGIGSYGEVYRAEWNGTEVAVKRFMKQDISGDALAQFRCEVEIMLRLRHPNIVLFMGAVLRPPNMSILMEFLPRGSLYKLLHRPNIQIDEKRRIRMAMDVAKGMNYLHTSHPIIVHRDLKTPNLLVDKNWVVKVCDFGMSRLQHNTFLSSKSTAGTAEWMAPEVLRNEPSNEKSDVYSFGVILWELATLRVPWTEMNSMQVVGAVGFQDRHLDIPPMVDPLVANIIRDCWIRDALRLHRLLLDSKVCIALACREQLRVVKTHLRCNNSSELVQRTSRAGVGFQKLSELQLLRNIIGFGSDSFVKLNATRIKTHLTSPHINRWLLSAVREKHWD</sequence>
<dbReference type="InterPro" id="IPR055164">
    <property type="entry name" value="EDR1/CTR1/ARMC3-like_pept-like"/>
</dbReference>
<protein>
    <recommendedName>
        <fullName evidence="3">non-specific serine/threonine protein kinase</fullName>
        <ecNumber evidence="3">2.7.11.1</ecNumber>
    </recommendedName>
</protein>
<dbReference type="GO" id="GO:0016020">
    <property type="term" value="C:membrane"/>
    <property type="evidence" value="ECO:0007669"/>
    <property type="project" value="UniProtKB-SubCell"/>
</dbReference>
<evidence type="ECO:0000256" key="7">
    <source>
        <dbReference type="ARBA" id="ARBA00022777"/>
    </source>
</evidence>
<evidence type="ECO:0000256" key="8">
    <source>
        <dbReference type="ARBA" id="ARBA00022840"/>
    </source>
</evidence>
<dbReference type="PANTHER" id="PTHR44329:SF302">
    <property type="entry name" value="SERINE_THREONINE-PROTEIN KINASE SIS8-RELATED"/>
    <property type="match status" value="1"/>
</dbReference>
<dbReference type="GO" id="GO:0005524">
    <property type="term" value="F:ATP binding"/>
    <property type="evidence" value="ECO:0007669"/>
    <property type="project" value="UniProtKB-UniRule"/>
</dbReference>
<organism evidence="15">
    <name type="scientific">Salvia splendens</name>
    <name type="common">Scarlet sage</name>
    <dbReference type="NCBI Taxonomy" id="180675"/>
    <lineage>
        <taxon>Eukaryota</taxon>
        <taxon>Viridiplantae</taxon>
        <taxon>Streptophyta</taxon>
        <taxon>Embryophyta</taxon>
        <taxon>Tracheophyta</taxon>
        <taxon>Spermatophyta</taxon>
        <taxon>Magnoliopsida</taxon>
        <taxon>eudicotyledons</taxon>
        <taxon>Gunneridae</taxon>
        <taxon>Pentapetalae</taxon>
        <taxon>asterids</taxon>
        <taxon>lamiids</taxon>
        <taxon>Lamiales</taxon>
        <taxon>Lamiaceae</taxon>
        <taxon>Nepetoideae</taxon>
        <taxon>Mentheae</taxon>
        <taxon>Salviinae</taxon>
        <taxon>Salvia</taxon>
        <taxon>Salvia subgen. Calosphace</taxon>
        <taxon>core Calosphace</taxon>
    </lineage>
</organism>
<dbReference type="InterPro" id="IPR017441">
    <property type="entry name" value="Protein_kinase_ATP_BS"/>
</dbReference>
<dbReference type="Gene3D" id="3.30.200.20">
    <property type="entry name" value="Phosphorylase Kinase, domain 1"/>
    <property type="match status" value="1"/>
</dbReference>
<evidence type="ECO:0000256" key="10">
    <source>
        <dbReference type="ARBA" id="ARBA00047899"/>
    </source>
</evidence>